<keyword evidence="4" id="KW-1185">Reference proteome</keyword>
<organism evidence="3 4">
    <name type="scientific">Massilia agrisoli</name>
    <dbReference type="NCBI Taxonomy" id="2892444"/>
    <lineage>
        <taxon>Bacteria</taxon>
        <taxon>Pseudomonadati</taxon>
        <taxon>Pseudomonadota</taxon>
        <taxon>Betaproteobacteria</taxon>
        <taxon>Burkholderiales</taxon>
        <taxon>Oxalobacteraceae</taxon>
        <taxon>Telluria group</taxon>
        <taxon>Massilia</taxon>
    </lineage>
</organism>
<comment type="caution">
    <text evidence="3">The sequence shown here is derived from an EMBL/GenBank/DDBJ whole genome shotgun (WGS) entry which is preliminary data.</text>
</comment>
<name>A0ABS8IN06_9BURK</name>
<feature type="signal peptide" evidence="2">
    <location>
        <begin position="1"/>
        <end position="29"/>
    </location>
</feature>
<evidence type="ECO:0000256" key="1">
    <source>
        <dbReference type="SAM" id="MobiDB-lite"/>
    </source>
</evidence>
<evidence type="ECO:0000313" key="3">
    <source>
        <dbReference type="EMBL" id="MCC6069533.1"/>
    </source>
</evidence>
<feature type="compositionally biased region" description="Pro residues" evidence="1">
    <location>
        <begin position="51"/>
        <end position="63"/>
    </location>
</feature>
<dbReference type="RefSeq" id="WP_229430465.1">
    <property type="nucleotide sequence ID" value="NZ_JAJHPV010000002.1"/>
</dbReference>
<gene>
    <name evidence="3" type="ORF">LMJ30_00980</name>
</gene>
<evidence type="ECO:0008006" key="5">
    <source>
        <dbReference type="Google" id="ProtNLM"/>
    </source>
</evidence>
<keyword evidence="2" id="KW-0732">Signal</keyword>
<evidence type="ECO:0000313" key="4">
    <source>
        <dbReference type="Proteomes" id="UP001198701"/>
    </source>
</evidence>
<protein>
    <recommendedName>
        <fullName evidence="5">DUF4189 domain-containing protein</fullName>
    </recommendedName>
</protein>
<sequence length="171" mass="17019">MNNPTLLRSARFGALALLLGLAACSGVSANGDAPAAPVPPAAAPPASTSPSPSPAPAPAPAPAPGGQAHLALWKKIQDEIGTAECDNASQCRTMPVGHKACGGPEGYVAYSTKSGNSARLLALGEQYAAARKAENERSGMLSNCMVERDPGATCVANRCVLVKGGAGVSAE</sequence>
<reference evidence="3 4" key="1">
    <citation type="submission" date="2021-11" db="EMBL/GenBank/DDBJ databases">
        <authorList>
            <person name="Huq M.A."/>
        </authorList>
    </citation>
    <scope>NUCLEOTIDE SEQUENCE [LARGE SCALE GENOMIC DNA]</scope>
    <source>
        <strain evidence="3 4">MAHUQ-52</strain>
    </source>
</reference>
<accession>A0ABS8IN06</accession>
<proteinExistence type="predicted"/>
<feature type="chain" id="PRO_5045797419" description="DUF4189 domain-containing protein" evidence="2">
    <location>
        <begin position="30"/>
        <end position="171"/>
    </location>
</feature>
<feature type="region of interest" description="Disordered" evidence="1">
    <location>
        <begin position="32"/>
        <end position="70"/>
    </location>
</feature>
<dbReference type="Proteomes" id="UP001198701">
    <property type="component" value="Unassembled WGS sequence"/>
</dbReference>
<dbReference type="EMBL" id="JAJHPV010000002">
    <property type="protein sequence ID" value="MCC6069533.1"/>
    <property type="molecule type" value="Genomic_DNA"/>
</dbReference>
<evidence type="ECO:0000256" key="2">
    <source>
        <dbReference type="SAM" id="SignalP"/>
    </source>
</evidence>